<dbReference type="PANTHER" id="PTHR11365:SF23">
    <property type="entry name" value="HYPOTHETICAL 5-OXOPROLINASE (EUROFUNG)-RELATED"/>
    <property type="match status" value="1"/>
</dbReference>
<name>A0A5B8U3J4_9ACTN</name>
<evidence type="ECO:0000313" key="3">
    <source>
        <dbReference type="Proteomes" id="UP000321805"/>
    </source>
</evidence>
<gene>
    <name evidence="2" type="ORF">FSW04_07410</name>
</gene>
<dbReference type="PANTHER" id="PTHR11365">
    <property type="entry name" value="5-OXOPROLINASE RELATED"/>
    <property type="match status" value="1"/>
</dbReference>
<evidence type="ECO:0000259" key="1">
    <source>
        <dbReference type="Pfam" id="PF02538"/>
    </source>
</evidence>
<proteinExistence type="predicted"/>
<dbReference type="OrthoDB" id="102473at2"/>
<dbReference type="Proteomes" id="UP000321805">
    <property type="component" value="Chromosome"/>
</dbReference>
<reference evidence="2 3" key="1">
    <citation type="journal article" date="2018" name="J. Microbiol.">
        <title>Baekduia soli gen. nov., sp. nov., a novel bacterium isolated from the soil of Baekdu Mountain and proposal of a novel family name, Baekduiaceae fam. nov.</title>
        <authorList>
            <person name="An D.S."/>
            <person name="Siddiqi M.Z."/>
            <person name="Kim K.H."/>
            <person name="Yu H.S."/>
            <person name="Im W.T."/>
        </authorList>
    </citation>
    <scope>NUCLEOTIDE SEQUENCE [LARGE SCALE GENOMIC DNA]</scope>
    <source>
        <strain evidence="2 3">BR7-21</strain>
    </source>
</reference>
<dbReference type="GO" id="GO:0006749">
    <property type="term" value="P:glutathione metabolic process"/>
    <property type="evidence" value="ECO:0007669"/>
    <property type="project" value="TreeGrafter"/>
</dbReference>
<dbReference type="GO" id="GO:0005829">
    <property type="term" value="C:cytosol"/>
    <property type="evidence" value="ECO:0007669"/>
    <property type="project" value="TreeGrafter"/>
</dbReference>
<sequence>MASLDTTTVDPITYEVISHRLWSINEEGATTIVHASGSPVVHATDYNFGIYSATGELAVSGVFYTIPIYVMQMVIAEVLDRFPDDVGPGDVFVTNDPFIAGIHQSDVQFVAPFFHDGELVAWTGCMAHLMDVGGMLPGSWCPGATEVFQEGMLIPPARIVTGGDLNRGLWDMILSNSRLPAMVANDMSAFLSAHRVAQARLTEAIDVYGAAAVIQTMETSIDRTEQQMREWLLELPDGRFQHQVFIDHDGHENRLFKINCTLIKEGDRMIFDFHGSDDAIVGLGNASRSGTYGSIGSAILGIFGSRLPWNGGLVRMLEVRSPDNSVVSAEKPMPISAGSTGAAYLVECLALTCFGKMLAFSEKYQDYVCGPADGSWLLTVLGGKNQFGEAYAAMPMDALGWGGPAFRFRDGVDTGGAMFVPGGGFNDVELTESRDPLLFLWRRENLDSGGAGRQRGGNGMDICFSLYDTDEPSKVAGALQGMVVPNTVGVFGAYPGATSHYEQVKGSTWRRQFARDGHVAEIKAIEGEHFVPEAKATLVMQPEDVLHLLTQNAGGYGDPLERDPQRVLADLIGGSVSAPYAAAVYGVVMTEGPEVDGTATAAKRDEIRAHRLASAQNLQPHYDTRDDLPVAARWADTLILLRDGEQILVQSASSGAVLGPLGENWRDVAPWRSVPAAEVGPGVVLDERLELLQYLDPLTGRSLWMDVHLKGDPLPVDFVLPASVLAGDA</sequence>
<dbReference type="EMBL" id="CP042430">
    <property type="protein sequence ID" value="QEC47425.1"/>
    <property type="molecule type" value="Genomic_DNA"/>
</dbReference>
<dbReference type="InterPro" id="IPR045079">
    <property type="entry name" value="Oxoprolinase-like"/>
</dbReference>
<dbReference type="GO" id="GO:0017168">
    <property type="term" value="F:5-oxoprolinase (ATP-hydrolyzing) activity"/>
    <property type="evidence" value="ECO:0007669"/>
    <property type="project" value="TreeGrafter"/>
</dbReference>
<feature type="domain" description="Hydantoinase B/oxoprolinase" evidence="1">
    <location>
        <begin position="10"/>
        <end position="559"/>
    </location>
</feature>
<dbReference type="Pfam" id="PF02538">
    <property type="entry name" value="Hydantoinase_B"/>
    <property type="match status" value="1"/>
</dbReference>
<dbReference type="RefSeq" id="WP_146917861.1">
    <property type="nucleotide sequence ID" value="NZ_CP042430.1"/>
</dbReference>
<accession>A0A5B8U3J4</accession>
<keyword evidence="3" id="KW-1185">Reference proteome</keyword>
<dbReference type="KEGG" id="bsol:FSW04_07410"/>
<evidence type="ECO:0000313" key="2">
    <source>
        <dbReference type="EMBL" id="QEC47425.1"/>
    </source>
</evidence>
<dbReference type="AlphaFoldDB" id="A0A5B8U3J4"/>
<dbReference type="InterPro" id="IPR003692">
    <property type="entry name" value="Hydantoinase_B"/>
</dbReference>
<organism evidence="2 3">
    <name type="scientific">Baekduia soli</name>
    <dbReference type="NCBI Taxonomy" id="496014"/>
    <lineage>
        <taxon>Bacteria</taxon>
        <taxon>Bacillati</taxon>
        <taxon>Actinomycetota</taxon>
        <taxon>Thermoleophilia</taxon>
        <taxon>Solirubrobacterales</taxon>
        <taxon>Baekduiaceae</taxon>
        <taxon>Baekduia</taxon>
    </lineage>
</organism>
<protein>
    <submittedName>
        <fullName evidence="2">Hydantoinase B/oxoprolinase family protein</fullName>
    </submittedName>
</protein>